<organism evidence="2 3">
    <name type="scientific">Anaerovorax odorimutans</name>
    <dbReference type="NCBI Taxonomy" id="109327"/>
    <lineage>
        <taxon>Bacteria</taxon>
        <taxon>Bacillati</taxon>
        <taxon>Bacillota</taxon>
        <taxon>Clostridia</taxon>
        <taxon>Peptostreptococcales</taxon>
        <taxon>Anaerovoracaceae</taxon>
        <taxon>Anaerovorax</taxon>
    </lineage>
</organism>
<gene>
    <name evidence="2" type="ORF">NE619_04920</name>
</gene>
<dbReference type="PANTHER" id="PTHR34980:SF2">
    <property type="entry name" value="INNER MEMBRANE PROTEIN YHAH-RELATED"/>
    <property type="match status" value="1"/>
</dbReference>
<proteinExistence type="predicted"/>
<accession>A0ABT1RLL9</accession>
<dbReference type="InterPro" id="IPR008523">
    <property type="entry name" value="DUF805"/>
</dbReference>
<dbReference type="EMBL" id="JANFXK010000004">
    <property type="protein sequence ID" value="MCQ4636060.1"/>
    <property type="molecule type" value="Genomic_DNA"/>
</dbReference>
<feature type="transmembrane region" description="Helical" evidence="1">
    <location>
        <begin position="58"/>
        <end position="80"/>
    </location>
</feature>
<reference evidence="2 3" key="1">
    <citation type="submission" date="2022-06" db="EMBL/GenBank/DDBJ databases">
        <title>Isolation of gut microbiota from human fecal samples.</title>
        <authorList>
            <person name="Pamer E.G."/>
            <person name="Barat B."/>
            <person name="Waligurski E."/>
            <person name="Medina S."/>
            <person name="Paddock L."/>
            <person name="Mostad J."/>
        </authorList>
    </citation>
    <scope>NUCLEOTIDE SEQUENCE [LARGE SCALE GENOMIC DNA]</scope>
    <source>
        <strain evidence="2 3">SL.3.17</strain>
    </source>
</reference>
<name>A0ABT1RLL9_9FIRM</name>
<evidence type="ECO:0000313" key="2">
    <source>
        <dbReference type="EMBL" id="MCQ4636060.1"/>
    </source>
</evidence>
<feature type="transmembrane region" description="Helical" evidence="1">
    <location>
        <begin position="92"/>
        <end position="118"/>
    </location>
</feature>
<sequence>MVADCVGRVSAVLSFLGSSTRWENNWVISCRKDMQMSYYIEFWKRCFDYKGVTSRKQYWLTLLINCVITLVLFLAVAALETEVGFSFSESSFFIYLTLILDLAAMLYLFASMLCSIALSVRRLHDTNKSGLVLLLSLIPPGSIVVLILLLMGSAYEDNPYRVKDIRIGYSDRLKF</sequence>
<comment type="caution">
    <text evidence="2">The sequence shown here is derived from an EMBL/GenBank/DDBJ whole genome shotgun (WGS) entry which is preliminary data.</text>
</comment>
<protein>
    <submittedName>
        <fullName evidence="2">DUF805 domain-containing protein</fullName>
    </submittedName>
</protein>
<evidence type="ECO:0000313" key="3">
    <source>
        <dbReference type="Proteomes" id="UP001524502"/>
    </source>
</evidence>
<keyword evidence="3" id="KW-1185">Reference proteome</keyword>
<feature type="transmembrane region" description="Helical" evidence="1">
    <location>
        <begin position="130"/>
        <end position="151"/>
    </location>
</feature>
<dbReference type="PANTHER" id="PTHR34980">
    <property type="entry name" value="INNER MEMBRANE PROTEIN-RELATED-RELATED"/>
    <property type="match status" value="1"/>
</dbReference>
<keyword evidence="1" id="KW-1133">Transmembrane helix</keyword>
<dbReference type="RefSeq" id="WP_256131249.1">
    <property type="nucleotide sequence ID" value="NZ_JANFXK010000004.1"/>
</dbReference>
<dbReference type="Proteomes" id="UP001524502">
    <property type="component" value="Unassembled WGS sequence"/>
</dbReference>
<dbReference type="Pfam" id="PF05656">
    <property type="entry name" value="DUF805"/>
    <property type="match status" value="1"/>
</dbReference>
<keyword evidence="1" id="KW-0812">Transmembrane</keyword>
<keyword evidence="1" id="KW-0472">Membrane</keyword>
<evidence type="ECO:0000256" key="1">
    <source>
        <dbReference type="SAM" id="Phobius"/>
    </source>
</evidence>